<dbReference type="EMBL" id="JABEZX010000003">
    <property type="protein sequence ID" value="MBA0552287.1"/>
    <property type="molecule type" value="Genomic_DNA"/>
</dbReference>
<organism evidence="3 4">
    <name type="scientific">Gossypium lobatum</name>
    <dbReference type="NCBI Taxonomy" id="34289"/>
    <lineage>
        <taxon>Eukaryota</taxon>
        <taxon>Viridiplantae</taxon>
        <taxon>Streptophyta</taxon>
        <taxon>Embryophyta</taxon>
        <taxon>Tracheophyta</taxon>
        <taxon>Spermatophyta</taxon>
        <taxon>Magnoliopsida</taxon>
        <taxon>eudicotyledons</taxon>
        <taxon>Gunneridae</taxon>
        <taxon>Pentapetalae</taxon>
        <taxon>rosids</taxon>
        <taxon>malvids</taxon>
        <taxon>Malvales</taxon>
        <taxon>Malvaceae</taxon>
        <taxon>Malvoideae</taxon>
        <taxon>Gossypium</taxon>
    </lineage>
</organism>
<dbReference type="PANTHER" id="PTHR24213:SF9">
    <property type="entry name" value="UNCOORDINATED 115A, ISOFORM B-RELATED"/>
    <property type="match status" value="1"/>
</dbReference>
<dbReference type="InterPro" id="IPR003128">
    <property type="entry name" value="Villin_headpiece"/>
</dbReference>
<dbReference type="GO" id="GO:0030032">
    <property type="term" value="P:lamellipodium assembly"/>
    <property type="evidence" value="ECO:0007669"/>
    <property type="project" value="TreeGrafter"/>
</dbReference>
<protein>
    <recommendedName>
        <fullName evidence="2">HP domain-containing protein</fullName>
    </recommendedName>
</protein>
<feature type="compositionally biased region" description="Polar residues" evidence="1">
    <location>
        <begin position="13"/>
        <end position="24"/>
    </location>
</feature>
<dbReference type="InterPro" id="IPR051618">
    <property type="entry name" value="Actin-binding_LIM"/>
</dbReference>
<dbReference type="Gene3D" id="1.10.950.10">
    <property type="entry name" value="Villin headpiece domain"/>
    <property type="match status" value="1"/>
</dbReference>
<evidence type="ECO:0000259" key="2">
    <source>
        <dbReference type="PROSITE" id="PS51089"/>
    </source>
</evidence>
<sequence length="81" mass="9546">DSEPKQEREQDENGNGSTQSTFSYEQLKAKSENPVTGIDFKRREAYLSDEEFQAVFGMEKEAFYKLPKWKQDMLKKKVDLF</sequence>
<evidence type="ECO:0000256" key="1">
    <source>
        <dbReference type="SAM" id="MobiDB-lite"/>
    </source>
</evidence>
<dbReference type="PROSITE" id="PS51089">
    <property type="entry name" value="HP"/>
    <property type="match status" value="1"/>
</dbReference>
<evidence type="ECO:0000313" key="4">
    <source>
        <dbReference type="Proteomes" id="UP000593572"/>
    </source>
</evidence>
<dbReference type="Proteomes" id="UP000593572">
    <property type="component" value="Unassembled WGS sequence"/>
</dbReference>
<dbReference type="GO" id="GO:0051015">
    <property type="term" value="F:actin filament binding"/>
    <property type="evidence" value="ECO:0007669"/>
    <property type="project" value="TreeGrafter"/>
</dbReference>
<accession>A0A7J8LIK9</accession>
<dbReference type="PANTHER" id="PTHR24213">
    <property type="entry name" value="ACTIN-BINDING LIM PROTEIN"/>
    <property type="match status" value="1"/>
</dbReference>
<dbReference type="GO" id="GO:0015629">
    <property type="term" value="C:actin cytoskeleton"/>
    <property type="evidence" value="ECO:0007669"/>
    <property type="project" value="TreeGrafter"/>
</dbReference>
<feature type="non-terminal residue" evidence="3">
    <location>
        <position position="1"/>
    </location>
</feature>
<dbReference type="GO" id="GO:0007010">
    <property type="term" value="P:cytoskeleton organization"/>
    <property type="evidence" value="ECO:0007669"/>
    <property type="project" value="InterPro"/>
</dbReference>
<dbReference type="SUPFAM" id="SSF47050">
    <property type="entry name" value="VHP, Villin headpiece domain"/>
    <property type="match status" value="1"/>
</dbReference>
<dbReference type="Pfam" id="PF02209">
    <property type="entry name" value="VHP"/>
    <property type="match status" value="1"/>
</dbReference>
<feature type="domain" description="HP" evidence="2">
    <location>
        <begin position="16"/>
        <end position="81"/>
    </location>
</feature>
<keyword evidence="4" id="KW-1185">Reference proteome</keyword>
<dbReference type="InterPro" id="IPR036886">
    <property type="entry name" value="Villin_headpiece_dom_sf"/>
</dbReference>
<dbReference type="AlphaFoldDB" id="A0A7J8LIK9"/>
<dbReference type="SMART" id="SM00153">
    <property type="entry name" value="VHP"/>
    <property type="match status" value="1"/>
</dbReference>
<dbReference type="FunFam" id="1.10.950.10:FF:000006">
    <property type="entry name" value="Villin-2"/>
    <property type="match status" value="1"/>
</dbReference>
<gene>
    <name evidence="3" type="ORF">Golob_023113</name>
</gene>
<evidence type="ECO:0000313" key="3">
    <source>
        <dbReference type="EMBL" id="MBA0552287.1"/>
    </source>
</evidence>
<proteinExistence type="predicted"/>
<reference evidence="3 4" key="1">
    <citation type="journal article" date="2019" name="Genome Biol. Evol.">
        <title>Insights into the evolution of the New World diploid cottons (Gossypium, subgenus Houzingenia) based on genome sequencing.</title>
        <authorList>
            <person name="Grover C.E."/>
            <person name="Arick M.A. 2nd"/>
            <person name="Thrash A."/>
            <person name="Conover J.L."/>
            <person name="Sanders W.S."/>
            <person name="Peterson D.G."/>
            <person name="Frelichowski J.E."/>
            <person name="Scheffler J.A."/>
            <person name="Scheffler B.E."/>
            <person name="Wendel J.F."/>
        </authorList>
    </citation>
    <scope>NUCLEOTIDE SEQUENCE [LARGE SCALE GENOMIC DNA]</scope>
    <source>
        <strain evidence="3">157</strain>
        <tissue evidence="3">Leaf</tissue>
    </source>
</reference>
<comment type="caution">
    <text evidence="3">The sequence shown here is derived from an EMBL/GenBank/DDBJ whole genome shotgun (WGS) entry which is preliminary data.</text>
</comment>
<name>A0A7J8LIK9_9ROSI</name>
<feature type="region of interest" description="Disordered" evidence="1">
    <location>
        <begin position="1"/>
        <end position="30"/>
    </location>
</feature>